<evidence type="ECO:0000313" key="2">
    <source>
        <dbReference type="Proteomes" id="UP000184608"/>
    </source>
</evidence>
<sequence length="138" mass="15608">MYRNMIVLKPCIQCLTHGFGFLIQRCQQTFTFGKQLIQYCIRCRHCQRMTVKSPGNKSGSALWYRLIPIAPVTPVDCIHIFAGSSQYTNRLTAAKYLTVSHQIRRNTEPAPAAIQCVTEAENDVITNQGNLFLLSQCP</sequence>
<protein>
    <submittedName>
        <fullName evidence="1">Uncharacterized protein</fullName>
    </submittedName>
</protein>
<organism evidence="1 2">
    <name type="scientific">Vibrio aerogenes CECT 7868</name>
    <dbReference type="NCBI Taxonomy" id="1216006"/>
    <lineage>
        <taxon>Bacteria</taxon>
        <taxon>Pseudomonadati</taxon>
        <taxon>Pseudomonadota</taxon>
        <taxon>Gammaproteobacteria</taxon>
        <taxon>Vibrionales</taxon>
        <taxon>Vibrionaceae</taxon>
        <taxon>Vibrio</taxon>
    </lineage>
</organism>
<dbReference type="EMBL" id="FQXZ01000034">
    <property type="protein sequence ID" value="SHI26047.1"/>
    <property type="molecule type" value="Genomic_DNA"/>
</dbReference>
<proteinExistence type="predicted"/>
<evidence type="ECO:0000313" key="1">
    <source>
        <dbReference type="EMBL" id="SHI26047.1"/>
    </source>
</evidence>
<name>A0A1M5ZP39_9VIBR</name>
<keyword evidence="2" id="KW-1185">Reference proteome</keyword>
<accession>A0A1M5ZP39</accession>
<gene>
    <name evidence="1" type="ORF">VA7868_03017</name>
</gene>
<dbReference type="Proteomes" id="UP000184608">
    <property type="component" value="Unassembled WGS sequence"/>
</dbReference>
<dbReference type="AlphaFoldDB" id="A0A1M5ZP39"/>
<reference evidence="1 2" key="1">
    <citation type="submission" date="2016-11" db="EMBL/GenBank/DDBJ databases">
        <authorList>
            <person name="Jaros S."/>
            <person name="Januszkiewicz K."/>
            <person name="Wedrychowicz H."/>
        </authorList>
    </citation>
    <scope>NUCLEOTIDE SEQUENCE [LARGE SCALE GENOMIC DNA]</scope>
    <source>
        <strain evidence="1 2">CECT 7868</strain>
    </source>
</reference>